<reference evidence="2 3" key="1">
    <citation type="submission" date="2018-02" db="EMBL/GenBank/DDBJ databases">
        <title>The genomes of Aspergillus section Nigri reveals drivers in fungal speciation.</title>
        <authorList>
            <consortium name="DOE Joint Genome Institute"/>
            <person name="Vesth T.C."/>
            <person name="Nybo J."/>
            <person name="Theobald S."/>
            <person name="Brandl J."/>
            <person name="Frisvad J.C."/>
            <person name="Nielsen K.F."/>
            <person name="Lyhne E.K."/>
            <person name="Kogle M.E."/>
            <person name="Kuo A."/>
            <person name="Riley R."/>
            <person name="Clum A."/>
            <person name="Nolan M."/>
            <person name="Lipzen A."/>
            <person name="Salamov A."/>
            <person name="Henrissat B."/>
            <person name="Wiebenga A."/>
            <person name="De vries R.P."/>
            <person name="Grigoriev I.V."/>
            <person name="Mortensen U.H."/>
            <person name="Andersen M.R."/>
            <person name="Baker S.E."/>
        </authorList>
    </citation>
    <scope>NUCLEOTIDE SEQUENCE [LARGE SCALE GENOMIC DNA]</scope>
    <source>
        <strain evidence="2 3">CBS 115571</strain>
    </source>
</reference>
<protein>
    <submittedName>
        <fullName evidence="2">Uncharacterized protein</fullName>
    </submittedName>
</protein>
<evidence type="ECO:0000313" key="3">
    <source>
        <dbReference type="Proteomes" id="UP000249829"/>
    </source>
</evidence>
<sequence>MVNLAGLTVAIMAVSLAPPVAARNCKTGLNYCGYNLLNIGNYAAQINQALSDARQPGDNTHIHESIFHCNGGSNGDITWLAYCSSGCKDGGSGKSDFC</sequence>
<gene>
    <name evidence="2" type="ORF">BO99DRAFT_398651</name>
</gene>
<keyword evidence="1" id="KW-0732">Signal</keyword>
<proteinExistence type="predicted"/>
<accession>A0A2V5HPS2</accession>
<dbReference type="OMA" id="FATARNC"/>
<feature type="chain" id="PRO_5015876047" evidence="1">
    <location>
        <begin position="23"/>
        <end position="98"/>
    </location>
</feature>
<name>A0A2V5HPS2_ASPV1</name>
<organism evidence="2 3">
    <name type="scientific">Aspergillus violaceofuscus (strain CBS 115571)</name>
    <dbReference type="NCBI Taxonomy" id="1450538"/>
    <lineage>
        <taxon>Eukaryota</taxon>
        <taxon>Fungi</taxon>
        <taxon>Dikarya</taxon>
        <taxon>Ascomycota</taxon>
        <taxon>Pezizomycotina</taxon>
        <taxon>Eurotiomycetes</taxon>
        <taxon>Eurotiomycetidae</taxon>
        <taxon>Eurotiales</taxon>
        <taxon>Aspergillaceae</taxon>
        <taxon>Aspergillus</taxon>
    </lineage>
</organism>
<evidence type="ECO:0000256" key="1">
    <source>
        <dbReference type="SAM" id="SignalP"/>
    </source>
</evidence>
<evidence type="ECO:0000313" key="2">
    <source>
        <dbReference type="EMBL" id="PYI24104.1"/>
    </source>
</evidence>
<dbReference type="EMBL" id="KZ825103">
    <property type="protein sequence ID" value="PYI24104.1"/>
    <property type="molecule type" value="Genomic_DNA"/>
</dbReference>
<keyword evidence="3" id="KW-1185">Reference proteome</keyword>
<dbReference type="STRING" id="1450538.A0A2V5HPS2"/>
<dbReference type="AlphaFoldDB" id="A0A2V5HPS2"/>
<feature type="signal peptide" evidence="1">
    <location>
        <begin position="1"/>
        <end position="22"/>
    </location>
</feature>
<dbReference type="Proteomes" id="UP000249829">
    <property type="component" value="Unassembled WGS sequence"/>
</dbReference>